<dbReference type="InterPro" id="IPR035979">
    <property type="entry name" value="RBD_domain_sf"/>
</dbReference>
<gene>
    <name evidence="5" type="ORF">ALC56_01576</name>
</gene>
<feature type="compositionally biased region" description="Polar residues" evidence="3">
    <location>
        <begin position="244"/>
        <end position="253"/>
    </location>
</feature>
<dbReference type="Proteomes" id="UP000078541">
    <property type="component" value="Unassembled WGS sequence"/>
</dbReference>
<dbReference type="InterPro" id="IPR000504">
    <property type="entry name" value="RRM_dom"/>
</dbReference>
<proteinExistence type="predicted"/>
<dbReference type="PROSITE" id="PS50102">
    <property type="entry name" value="RRM"/>
    <property type="match status" value="1"/>
</dbReference>
<dbReference type="GO" id="GO:0005634">
    <property type="term" value="C:nucleus"/>
    <property type="evidence" value="ECO:0007669"/>
    <property type="project" value="TreeGrafter"/>
</dbReference>
<dbReference type="InterPro" id="IPR050374">
    <property type="entry name" value="RRT5_SRSF_SR"/>
</dbReference>
<dbReference type="GO" id="GO:0005737">
    <property type="term" value="C:cytoplasm"/>
    <property type="evidence" value="ECO:0007669"/>
    <property type="project" value="TreeGrafter"/>
</dbReference>
<dbReference type="STRING" id="34720.A0A195FUS2"/>
<protein>
    <submittedName>
        <fullName evidence="5">Serine-arginine protein 55</fullName>
    </submittedName>
</protein>
<dbReference type="PANTHER" id="PTHR23003:SF51">
    <property type="entry name" value="SERINE-ARGININE PROTEIN 55"/>
    <property type="match status" value="1"/>
</dbReference>
<dbReference type="EMBL" id="KQ981264">
    <property type="protein sequence ID" value="KYN44037.1"/>
    <property type="molecule type" value="Genomic_DNA"/>
</dbReference>
<feature type="region of interest" description="Disordered" evidence="3">
    <location>
        <begin position="442"/>
        <end position="527"/>
    </location>
</feature>
<feature type="compositionally biased region" description="Basic and acidic residues" evidence="3">
    <location>
        <begin position="227"/>
        <end position="243"/>
    </location>
</feature>
<dbReference type="PANTHER" id="PTHR23003">
    <property type="entry name" value="RNA RECOGNITION MOTIF RRM DOMAIN CONTAINING PROTEIN"/>
    <property type="match status" value="1"/>
</dbReference>
<dbReference type="Gene3D" id="3.30.70.330">
    <property type="match status" value="2"/>
</dbReference>
<feature type="region of interest" description="Disordered" evidence="3">
    <location>
        <begin position="205"/>
        <end position="253"/>
    </location>
</feature>
<keyword evidence="6" id="KW-1185">Reference proteome</keyword>
<sequence>VHNLNAQSEYYTMQPAPGSSLVCRYGAFTYGRIGTYDKSMFGLPLCQMPGERKMKRGTQIKRMRERGERERERERDSLLPLCSFHRLRLAIPAISYWLEIFRSRSSSAVIDTCAGQESMSVGFHTAPGKETLRDFSEATVGSVMFSSRMEFDDYRDADDAVYELNGKELLGERVAVEIARGVSGRRGDRGYGRSRSWRDKITVERARGTPRGSDQWRYGDSRGGYGDSRRSARDDMRHDRDSVNRNTRTASSYKQSLPSTFTIDHHYNHHHIYHFTVTVIATGNGHTHEGIHGPKPEPSATTPYRSVRPDRAPCVWPFSLSVSKVVPGPKDLKDYMRQAGEVTYADAHKQRRNEGVVEFATYSDLKNAIDKLDDTELNGRRIRLIEDKRLRDRVPDHDLDRVVGRAPVQGIIVVLDPDQGTVGATLQAVAVLAATAVVAPVPSQEHTRSPSPSLNPNPPSVVVHAQNPNQETAQSRNLSQSPNPDLVLGPRLRGQSPGRSPNPKPSLPQRIGRAASVPEVTDPAPDQEANIARAVVALVRL</sequence>
<accession>A0A195FUS2</accession>
<evidence type="ECO:0000256" key="2">
    <source>
        <dbReference type="PROSITE-ProRule" id="PRU00176"/>
    </source>
</evidence>
<feature type="domain" description="RRM" evidence="4">
    <location>
        <begin position="318"/>
        <end position="389"/>
    </location>
</feature>
<reference evidence="5 6" key="1">
    <citation type="submission" date="2016-03" db="EMBL/GenBank/DDBJ databases">
        <title>Trachymyrmex septentrionalis WGS genome.</title>
        <authorList>
            <person name="Nygaard S."/>
            <person name="Hu H."/>
            <person name="Boomsma J."/>
            <person name="Zhang G."/>
        </authorList>
    </citation>
    <scope>NUCLEOTIDE SEQUENCE [LARGE SCALE GENOMIC DNA]</scope>
    <source>
        <strain evidence="5">Tsep2-gDNA-1</strain>
        <tissue evidence="5">Whole body</tissue>
    </source>
</reference>
<evidence type="ECO:0000313" key="5">
    <source>
        <dbReference type="EMBL" id="KYN44037.1"/>
    </source>
</evidence>
<dbReference type="GO" id="GO:0003729">
    <property type="term" value="F:mRNA binding"/>
    <property type="evidence" value="ECO:0007669"/>
    <property type="project" value="TreeGrafter"/>
</dbReference>
<dbReference type="Pfam" id="PF00076">
    <property type="entry name" value="RRM_1"/>
    <property type="match status" value="1"/>
</dbReference>
<feature type="non-terminal residue" evidence="5">
    <location>
        <position position="1"/>
    </location>
</feature>
<evidence type="ECO:0000256" key="3">
    <source>
        <dbReference type="SAM" id="MobiDB-lite"/>
    </source>
</evidence>
<dbReference type="SUPFAM" id="SSF54928">
    <property type="entry name" value="RNA-binding domain, RBD"/>
    <property type="match status" value="2"/>
</dbReference>
<dbReference type="InterPro" id="IPR012677">
    <property type="entry name" value="Nucleotide-bd_a/b_plait_sf"/>
</dbReference>
<keyword evidence="1 2" id="KW-0694">RNA-binding</keyword>
<name>A0A195FUS2_9HYME</name>
<evidence type="ECO:0000256" key="1">
    <source>
        <dbReference type="ARBA" id="ARBA00022884"/>
    </source>
</evidence>
<dbReference type="AlphaFoldDB" id="A0A195FUS2"/>
<feature type="compositionally biased region" description="Polar residues" evidence="3">
    <location>
        <begin position="466"/>
        <end position="483"/>
    </location>
</feature>
<evidence type="ECO:0000313" key="6">
    <source>
        <dbReference type="Proteomes" id="UP000078541"/>
    </source>
</evidence>
<organism evidence="5 6">
    <name type="scientific">Trachymyrmex septentrionalis</name>
    <dbReference type="NCBI Taxonomy" id="34720"/>
    <lineage>
        <taxon>Eukaryota</taxon>
        <taxon>Metazoa</taxon>
        <taxon>Ecdysozoa</taxon>
        <taxon>Arthropoda</taxon>
        <taxon>Hexapoda</taxon>
        <taxon>Insecta</taxon>
        <taxon>Pterygota</taxon>
        <taxon>Neoptera</taxon>
        <taxon>Endopterygota</taxon>
        <taxon>Hymenoptera</taxon>
        <taxon>Apocrita</taxon>
        <taxon>Aculeata</taxon>
        <taxon>Formicoidea</taxon>
        <taxon>Formicidae</taxon>
        <taxon>Myrmicinae</taxon>
        <taxon>Trachymyrmex</taxon>
    </lineage>
</organism>
<evidence type="ECO:0000259" key="4">
    <source>
        <dbReference type="PROSITE" id="PS50102"/>
    </source>
</evidence>